<dbReference type="EMBL" id="JAUEPU010000050">
    <property type="protein sequence ID" value="KAK0485478.1"/>
    <property type="molecule type" value="Genomic_DNA"/>
</dbReference>
<organism evidence="2 3">
    <name type="scientific">Armillaria luteobubalina</name>
    <dbReference type="NCBI Taxonomy" id="153913"/>
    <lineage>
        <taxon>Eukaryota</taxon>
        <taxon>Fungi</taxon>
        <taxon>Dikarya</taxon>
        <taxon>Basidiomycota</taxon>
        <taxon>Agaricomycotina</taxon>
        <taxon>Agaricomycetes</taxon>
        <taxon>Agaricomycetidae</taxon>
        <taxon>Agaricales</taxon>
        <taxon>Marasmiineae</taxon>
        <taxon>Physalacriaceae</taxon>
        <taxon>Armillaria</taxon>
    </lineage>
</organism>
<keyword evidence="1" id="KW-0812">Transmembrane</keyword>
<proteinExistence type="predicted"/>
<name>A0AA39PJK7_9AGAR</name>
<evidence type="ECO:0000313" key="2">
    <source>
        <dbReference type="EMBL" id="KAK0485478.1"/>
    </source>
</evidence>
<feature type="transmembrane region" description="Helical" evidence="1">
    <location>
        <begin position="6"/>
        <end position="24"/>
    </location>
</feature>
<dbReference type="Proteomes" id="UP001175228">
    <property type="component" value="Unassembled WGS sequence"/>
</dbReference>
<sequence length="173" mass="19318">MGISGSLKTFIVNITIIWCCWVFYEHRWLVVLIPGLCAIDGMITKSMQICSVFINTTSDIGNMGGFAAQIHWALIYLSLTLATTVLCTLLIVYRIVCLASGVSSYRKIVKIVIESSAMYPLTLIVYLALVARNLESSYYADTIMAYIKVRLHCHFPYAPHRTLICLVTALGKL</sequence>
<gene>
    <name evidence="2" type="ORF">EDD18DRAFT_1111429</name>
</gene>
<keyword evidence="1" id="KW-1133">Transmembrane helix</keyword>
<feature type="transmembrane region" description="Helical" evidence="1">
    <location>
        <begin position="108"/>
        <end position="129"/>
    </location>
</feature>
<comment type="caution">
    <text evidence="2">The sequence shown here is derived from an EMBL/GenBank/DDBJ whole genome shotgun (WGS) entry which is preliminary data.</text>
</comment>
<feature type="transmembrane region" description="Helical" evidence="1">
    <location>
        <begin position="74"/>
        <end position="96"/>
    </location>
</feature>
<evidence type="ECO:0000256" key="1">
    <source>
        <dbReference type="SAM" id="Phobius"/>
    </source>
</evidence>
<protein>
    <submittedName>
        <fullName evidence="2">Uncharacterized protein</fullName>
    </submittedName>
</protein>
<evidence type="ECO:0000313" key="3">
    <source>
        <dbReference type="Proteomes" id="UP001175228"/>
    </source>
</evidence>
<accession>A0AA39PJK7</accession>
<keyword evidence="1" id="KW-0472">Membrane</keyword>
<dbReference type="AlphaFoldDB" id="A0AA39PJK7"/>
<reference evidence="2" key="1">
    <citation type="submission" date="2023-06" db="EMBL/GenBank/DDBJ databases">
        <authorList>
            <consortium name="Lawrence Berkeley National Laboratory"/>
            <person name="Ahrendt S."/>
            <person name="Sahu N."/>
            <person name="Indic B."/>
            <person name="Wong-Bajracharya J."/>
            <person name="Merenyi Z."/>
            <person name="Ke H.-M."/>
            <person name="Monk M."/>
            <person name="Kocsube S."/>
            <person name="Drula E."/>
            <person name="Lipzen A."/>
            <person name="Balint B."/>
            <person name="Henrissat B."/>
            <person name="Andreopoulos B."/>
            <person name="Martin F.M."/>
            <person name="Harder C.B."/>
            <person name="Rigling D."/>
            <person name="Ford K.L."/>
            <person name="Foster G.D."/>
            <person name="Pangilinan J."/>
            <person name="Papanicolaou A."/>
            <person name="Barry K."/>
            <person name="LaButti K."/>
            <person name="Viragh M."/>
            <person name="Koriabine M."/>
            <person name="Yan M."/>
            <person name="Riley R."/>
            <person name="Champramary S."/>
            <person name="Plett K.L."/>
            <person name="Tsai I.J."/>
            <person name="Slot J."/>
            <person name="Sipos G."/>
            <person name="Plett J."/>
            <person name="Nagy L.G."/>
            <person name="Grigoriev I.V."/>
        </authorList>
    </citation>
    <scope>NUCLEOTIDE SEQUENCE</scope>
    <source>
        <strain evidence="2">HWK02</strain>
    </source>
</reference>
<keyword evidence="3" id="KW-1185">Reference proteome</keyword>